<keyword evidence="2" id="KW-1133">Transmembrane helix</keyword>
<keyword evidence="2" id="KW-0472">Membrane</keyword>
<evidence type="ECO:0000256" key="1">
    <source>
        <dbReference type="SAM" id="MobiDB-lite"/>
    </source>
</evidence>
<name>A0ABQ8G5Q7_9PEZI</name>
<proteinExistence type="predicted"/>
<feature type="transmembrane region" description="Helical" evidence="2">
    <location>
        <begin position="170"/>
        <end position="190"/>
    </location>
</feature>
<accession>A0ABQ8G5Q7</accession>
<dbReference type="EMBL" id="JAGTJR010000020">
    <property type="protein sequence ID" value="KAH7044665.1"/>
    <property type="molecule type" value="Genomic_DNA"/>
</dbReference>
<dbReference type="Proteomes" id="UP000774617">
    <property type="component" value="Unassembled WGS sequence"/>
</dbReference>
<feature type="compositionally biased region" description="Low complexity" evidence="1">
    <location>
        <begin position="114"/>
        <end position="139"/>
    </location>
</feature>
<feature type="region of interest" description="Disordered" evidence="1">
    <location>
        <begin position="110"/>
        <end position="148"/>
    </location>
</feature>
<organism evidence="3 4">
    <name type="scientific">Macrophomina phaseolina</name>
    <dbReference type="NCBI Taxonomy" id="35725"/>
    <lineage>
        <taxon>Eukaryota</taxon>
        <taxon>Fungi</taxon>
        <taxon>Dikarya</taxon>
        <taxon>Ascomycota</taxon>
        <taxon>Pezizomycotina</taxon>
        <taxon>Dothideomycetes</taxon>
        <taxon>Dothideomycetes incertae sedis</taxon>
        <taxon>Botryosphaeriales</taxon>
        <taxon>Botryosphaeriaceae</taxon>
        <taxon>Macrophomina</taxon>
    </lineage>
</organism>
<evidence type="ECO:0000256" key="2">
    <source>
        <dbReference type="SAM" id="Phobius"/>
    </source>
</evidence>
<keyword evidence="2" id="KW-0812">Transmembrane</keyword>
<gene>
    <name evidence="3" type="ORF">B0J12DRAFT_185073</name>
</gene>
<comment type="caution">
    <text evidence="3">The sequence shown here is derived from an EMBL/GenBank/DDBJ whole genome shotgun (WGS) entry which is preliminary data.</text>
</comment>
<sequence length="215" mass="23674">METPSCQEDPFFFLPFWTNYRTNSFIMQIHQHARFLPLHKLRAPLRASWCSAHGILIQQGRNEGKARTITLLSPREPLNFNAGFLLSSSPHRKKKKTILHRCSCSYLPPRPTKPSRFSRNFSPSSPSSSSSSRRPAYPGRARRPRGAGAGEAPWVAALDRLVAQPQPVPVALHVVGEAGVVVVVVVVVMVGRAVPRPLGRGREVFGGAEVRGGRA</sequence>
<protein>
    <submittedName>
        <fullName evidence="3">Uncharacterized protein</fullName>
    </submittedName>
</protein>
<evidence type="ECO:0000313" key="4">
    <source>
        <dbReference type="Proteomes" id="UP000774617"/>
    </source>
</evidence>
<keyword evidence="4" id="KW-1185">Reference proteome</keyword>
<reference evidence="3 4" key="1">
    <citation type="journal article" date="2021" name="Nat. Commun.">
        <title>Genetic determinants of endophytism in the Arabidopsis root mycobiome.</title>
        <authorList>
            <person name="Mesny F."/>
            <person name="Miyauchi S."/>
            <person name="Thiergart T."/>
            <person name="Pickel B."/>
            <person name="Atanasova L."/>
            <person name="Karlsson M."/>
            <person name="Huettel B."/>
            <person name="Barry K.W."/>
            <person name="Haridas S."/>
            <person name="Chen C."/>
            <person name="Bauer D."/>
            <person name="Andreopoulos W."/>
            <person name="Pangilinan J."/>
            <person name="LaButti K."/>
            <person name="Riley R."/>
            <person name="Lipzen A."/>
            <person name="Clum A."/>
            <person name="Drula E."/>
            <person name="Henrissat B."/>
            <person name="Kohler A."/>
            <person name="Grigoriev I.V."/>
            <person name="Martin F.M."/>
            <person name="Hacquard S."/>
        </authorList>
    </citation>
    <scope>NUCLEOTIDE SEQUENCE [LARGE SCALE GENOMIC DNA]</scope>
    <source>
        <strain evidence="3 4">MPI-SDFR-AT-0080</strain>
    </source>
</reference>
<evidence type="ECO:0000313" key="3">
    <source>
        <dbReference type="EMBL" id="KAH7044665.1"/>
    </source>
</evidence>